<proteinExistence type="predicted"/>
<comment type="caution">
    <text evidence="2">The sequence shown here is derived from an EMBL/GenBank/DDBJ whole genome shotgun (WGS) entry which is preliminary data.</text>
</comment>
<dbReference type="Proteomes" id="UP000245712">
    <property type="component" value="Unassembled WGS sequence"/>
</dbReference>
<organism evidence="2 3">
    <name type="scientific">Paraburkholderia unamae</name>
    <dbReference type="NCBI Taxonomy" id="219649"/>
    <lineage>
        <taxon>Bacteria</taxon>
        <taxon>Pseudomonadati</taxon>
        <taxon>Pseudomonadota</taxon>
        <taxon>Betaproteobacteria</taxon>
        <taxon>Burkholderiales</taxon>
        <taxon>Burkholderiaceae</taxon>
        <taxon>Paraburkholderia</taxon>
    </lineage>
</organism>
<accession>A0ABX5KUY6</accession>
<evidence type="ECO:0000256" key="1">
    <source>
        <dbReference type="SAM" id="Phobius"/>
    </source>
</evidence>
<name>A0ABX5KUY6_9BURK</name>
<keyword evidence="1" id="KW-0812">Transmembrane</keyword>
<dbReference type="EMBL" id="QEOB01000003">
    <property type="protein sequence ID" value="PVX85820.1"/>
    <property type="molecule type" value="Genomic_DNA"/>
</dbReference>
<feature type="transmembrane region" description="Helical" evidence="1">
    <location>
        <begin position="61"/>
        <end position="81"/>
    </location>
</feature>
<keyword evidence="1" id="KW-1133">Transmembrane helix</keyword>
<gene>
    <name evidence="2" type="ORF">C7402_103398</name>
</gene>
<feature type="transmembrane region" description="Helical" evidence="1">
    <location>
        <begin position="93"/>
        <end position="112"/>
    </location>
</feature>
<protein>
    <submittedName>
        <fullName evidence="2">Uncharacterized protein</fullName>
    </submittedName>
</protein>
<reference evidence="2 3" key="1">
    <citation type="submission" date="2018-05" db="EMBL/GenBank/DDBJ databases">
        <title>Genomic Encyclopedia of Type Strains, Phase IV (KMG-V): Genome sequencing to study the core and pangenomes of soil and plant-associated prokaryotes.</title>
        <authorList>
            <person name="Whitman W."/>
        </authorList>
    </citation>
    <scope>NUCLEOTIDE SEQUENCE [LARGE SCALE GENOMIC DNA]</scope>
    <source>
        <strain evidence="2 3">SCZa-39</strain>
    </source>
</reference>
<keyword evidence="1" id="KW-0472">Membrane</keyword>
<keyword evidence="3" id="KW-1185">Reference proteome</keyword>
<evidence type="ECO:0000313" key="3">
    <source>
        <dbReference type="Proteomes" id="UP000245712"/>
    </source>
</evidence>
<sequence>MDDYGWLVRESAASWLRGGGDGRFQTYERFYRKARLQDAGFDLEAANEDYGQWLEERPSRLVGALARPAVAHGLIMLVALWSASRALPTLASAAPKTTGVALVAAFIALRVMRQRRR</sequence>
<dbReference type="RefSeq" id="WP_116610311.1">
    <property type="nucleotide sequence ID" value="NZ_QEOB01000003.1"/>
</dbReference>
<evidence type="ECO:0000313" key="2">
    <source>
        <dbReference type="EMBL" id="PVX85820.1"/>
    </source>
</evidence>